<dbReference type="RefSeq" id="XP_002292685.1">
    <property type="nucleotide sequence ID" value="XM_002292649.1"/>
</dbReference>
<protein>
    <recommendedName>
        <fullName evidence="4">Plastid lipid-associated protein/fibrillin conserved domain-containing protein</fullName>
    </recommendedName>
</protein>
<name>B8C9L8_THAPS</name>
<dbReference type="GeneID" id="7445926"/>
<dbReference type="PaxDb" id="35128-Thaps8482"/>
<evidence type="ECO:0008006" key="4">
    <source>
        <dbReference type="Google" id="ProtNLM"/>
    </source>
</evidence>
<evidence type="ECO:0000256" key="1">
    <source>
        <dbReference type="SAM" id="SignalP"/>
    </source>
</evidence>
<dbReference type="OMA" id="MTSHARY"/>
<proteinExistence type="predicted"/>
<feature type="signal peptide" evidence="1">
    <location>
        <begin position="1"/>
        <end position="21"/>
    </location>
</feature>
<dbReference type="InParanoid" id="B8C9L8"/>
<keyword evidence="3" id="KW-1185">Reference proteome</keyword>
<dbReference type="KEGG" id="tps:THAPSDRAFT_8482"/>
<dbReference type="AlphaFoldDB" id="B8C9L8"/>
<feature type="chain" id="PRO_5002869193" description="Plastid lipid-associated protein/fibrillin conserved domain-containing protein" evidence="1">
    <location>
        <begin position="22"/>
        <end position="242"/>
    </location>
</feature>
<keyword evidence="1" id="KW-0732">Signal</keyword>
<evidence type="ECO:0000313" key="2">
    <source>
        <dbReference type="EMBL" id="EED89881.1"/>
    </source>
</evidence>
<accession>B8C9L8</accession>
<evidence type="ECO:0000313" key="3">
    <source>
        <dbReference type="Proteomes" id="UP000001449"/>
    </source>
</evidence>
<dbReference type="Proteomes" id="UP000001449">
    <property type="component" value="Chromosome 10"/>
</dbReference>
<organism evidence="2 3">
    <name type="scientific">Thalassiosira pseudonana</name>
    <name type="common">Marine diatom</name>
    <name type="synonym">Cyclotella nana</name>
    <dbReference type="NCBI Taxonomy" id="35128"/>
    <lineage>
        <taxon>Eukaryota</taxon>
        <taxon>Sar</taxon>
        <taxon>Stramenopiles</taxon>
        <taxon>Ochrophyta</taxon>
        <taxon>Bacillariophyta</taxon>
        <taxon>Coscinodiscophyceae</taxon>
        <taxon>Thalassiosirophycidae</taxon>
        <taxon>Thalassiosirales</taxon>
        <taxon>Thalassiosiraceae</taxon>
        <taxon>Thalassiosira</taxon>
    </lineage>
</organism>
<reference evidence="2 3" key="2">
    <citation type="journal article" date="2008" name="Nature">
        <title>The Phaeodactylum genome reveals the evolutionary history of diatom genomes.</title>
        <authorList>
            <person name="Bowler C."/>
            <person name="Allen A.E."/>
            <person name="Badger J.H."/>
            <person name="Grimwood J."/>
            <person name="Jabbari K."/>
            <person name="Kuo A."/>
            <person name="Maheswari U."/>
            <person name="Martens C."/>
            <person name="Maumus F."/>
            <person name="Otillar R.P."/>
            <person name="Rayko E."/>
            <person name="Salamov A."/>
            <person name="Vandepoele K."/>
            <person name="Beszteri B."/>
            <person name="Gruber A."/>
            <person name="Heijde M."/>
            <person name="Katinka M."/>
            <person name="Mock T."/>
            <person name="Valentin K."/>
            <person name="Verret F."/>
            <person name="Berges J.A."/>
            <person name="Brownlee C."/>
            <person name="Cadoret J.P."/>
            <person name="Chiovitti A."/>
            <person name="Choi C.J."/>
            <person name="Coesel S."/>
            <person name="De Martino A."/>
            <person name="Detter J.C."/>
            <person name="Durkin C."/>
            <person name="Falciatore A."/>
            <person name="Fournet J."/>
            <person name="Haruta M."/>
            <person name="Huysman M.J."/>
            <person name="Jenkins B.D."/>
            <person name="Jiroutova K."/>
            <person name="Jorgensen R.E."/>
            <person name="Joubert Y."/>
            <person name="Kaplan A."/>
            <person name="Kroger N."/>
            <person name="Kroth P.G."/>
            <person name="La Roche J."/>
            <person name="Lindquist E."/>
            <person name="Lommer M."/>
            <person name="Martin-Jezequel V."/>
            <person name="Lopez P.J."/>
            <person name="Lucas S."/>
            <person name="Mangogna M."/>
            <person name="McGinnis K."/>
            <person name="Medlin L.K."/>
            <person name="Montsant A."/>
            <person name="Oudot-Le Secq M.P."/>
            <person name="Napoli C."/>
            <person name="Obornik M."/>
            <person name="Parker M.S."/>
            <person name="Petit J.L."/>
            <person name="Porcel B.M."/>
            <person name="Poulsen N."/>
            <person name="Robison M."/>
            <person name="Rychlewski L."/>
            <person name="Rynearson T.A."/>
            <person name="Schmutz J."/>
            <person name="Shapiro H."/>
            <person name="Siaut M."/>
            <person name="Stanley M."/>
            <person name="Sussman M.R."/>
            <person name="Taylor A.R."/>
            <person name="Vardi A."/>
            <person name="von Dassow P."/>
            <person name="Vyverman W."/>
            <person name="Willis A."/>
            <person name="Wyrwicz L.S."/>
            <person name="Rokhsar D.S."/>
            <person name="Weissenbach J."/>
            <person name="Armbrust E.V."/>
            <person name="Green B.R."/>
            <person name="Van de Peer Y."/>
            <person name="Grigoriev I.V."/>
        </authorList>
    </citation>
    <scope>NUCLEOTIDE SEQUENCE [LARGE SCALE GENOMIC DNA]</scope>
    <source>
        <strain evidence="2 3">CCMP1335</strain>
    </source>
</reference>
<sequence>MATSVLLAAFSMLFSYHGCEAFVPLFLQRVGLSSDELCGVRSTHLAAEDSAKNRFLESLDNQYDLNQSSVLRTQLLNDLIVDGNGLANPASNAAFAPVASGVWRVVYAPHITTIAGLFGGEFSVQYDLREDGTMTSHARYSFPIFNLFGYLSVSGTYGSDFDEAWIKVLDNDSFEQGPFPNIESVQDSLAKTIIRNVGRAAFIEPFAVFPVSYLDAEDLIVFNFDLLGTRICSRKERKDPYH</sequence>
<gene>
    <name evidence="2" type="ORF">THAPSDRAFT_8482</name>
</gene>
<dbReference type="eggNOG" id="ENOG502SF5Q">
    <property type="taxonomic scope" value="Eukaryota"/>
</dbReference>
<reference evidence="2 3" key="1">
    <citation type="journal article" date="2004" name="Science">
        <title>The genome of the diatom Thalassiosira pseudonana: ecology, evolution, and metabolism.</title>
        <authorList>
            <person name="Armbrust E.V."/>
            <person name="Berges J.A."/>
            <person name="Bowler C."/>
            <person name="Green B.R."/>
            <person name="Martinez D."/>
            <person name="Putnam N.H."/>
            <person name="Zhou S."/>
            <person name="Allen A.E."/>
            <person name="Apt K.E."/>
            <person name="Bechner M."/>
            <person name="Brzezinski M.A."/>
            <person name="Chaal B.K."/>
            <person name="Chiovitti A."/>
            <person name="Davis A.K."/>
            <person name="Demarest M.S."/>
            <person name="Detter J.C."/>
            <person name="Glavina T."/>
            <person name="Goodstein D."/>
            <person name="Hadi M.Z."/>
            <person name="Hellsten U."/>
            <person name="Hildebrand M."/>
            <person name="Jenkins B.D."/>
            <person name="Jurka J."/>
            <person name="Kapitonov V.V."/>
            <person name="Kroger N."/>
            <person name="Lau W.W."/>
            <person name="Lane T.W."/>
            <person name="Larimer F.W."/>
            <person name="Lippmeier J.C."/>
            <person name="Lucas S."/>
            <person name="Medina M."/>
            <person name="Montsant A."/>
            <person name="Obornik M."/>
            <person name="Parker M.S."/>
            <person name="Palenik B."/>
            <person name="Pazour G.J."/>
            <person name="Richardson P.M."/>
            <person name="Rynearson T.A."/>
            <person name="Saito M.A."/>
            <person name="Schwartz D.C."/>
            <person name="Thamatrakoln K."/>
            <person name="Valentin K."/>
            <person name="Vardi A."/>
            <person name="Wilkerson F.P."/>
            <person name="Rokhsar D.S."/>
        </authorList>
    </citation>
    <scope>NUCLEOTIDE SEQUENCE [LARGE SCALE GENOMIC DNA]</scope>
    <source>
        <strain evidence="2 3">CCMP1335</strain>
    </source>
</reference>
<dbReference type="HOGENOM" id="CLU_1149202_0_0_1"/>
<dbReference type="EMBL" id="CM000646">
    <property type="protein sequence ID" value="EED89881.1"/>
    <property type="molecule type" value="Genomic_DNA"/>
</dbReference>